<reference evidence="1" key="1">
    <citation type="journal article" date="2014" name="Front. Microbiol.">
        <title>High frequency of phylogenetically diverse reductive dehalogenase-homologous genes in deep subseafloor sedimentary metagenomes.</title>
        <authorList>
            <person name="Kawai M."/>
            <person name="Futagami T."/>
            <person name="Toyoda A."/>
            <person name="Takaki Y."/>
            <person name="Nishi S."/>
            <person name="Hori S."/>
            <person name="Arai W."/>
            <person name="Tsubouchi T."/>
            <person name="Morono Y."/>
            <person name="Uchiyama I."/>
            <person name="Ito T."/>
            <person name="Fujiyama A."/>
            <person name="Inagaki F."/>
            <person name="Takami H."/>
        </authorList>
    </citation>
    <scope>NUCLEOTIDE SEQUENCE</scope>
    <source>
        <strain evidence="1">Expedition CK06-06</strain>
    </source>
</reference>
<protein>
    <submittedName>
        <fullName evidence="1">Uncharacterized protein</fullName>
    </submittedName>
</protein>
<sequence length="81" mass="8684">MLLNDSGQSQEDTALSILNRVFGFESFRPLQESIINGLMAGEDEFVARYGPLETILLGDGASVIASVSAAIQVFGCYGLLR</sequence>
<dbReference type="EMBL" id="BART01016233">
    <property type="protein sequence ID" value="GAG79124.1"/>
    <property type="molecule type" value="Genomic_DNA"/>
</dbReference>
<gene>
    <name evidence="1" type="ORF">S01H4_31275</name>
</gene>
<organism evidence="1">
    <name type="scientific">marine sediment metagenome</name>
    <dbReference type="NCBI Taxonomy" id="412755"/>
    <lineage>
        <taxon>unclassified sequences</taxon>
        <taxon>metagenomes</taxon>
        <taxon>ecological metagenomes</taxon>
    </lineage>
</organism>
<dbReference type="AlphaFoldDB" id="X1ABB8"/>
<accession>X1ABB8</accession>
<name>X1ABB8_9ZZZZ</name>
<dbReference type="Gene3D" id="3.40.50.300">
    <property type="entry name" value="P-loop containing nucleotide triphosphate hydrolases"/>
    <property type="match status" value="1"/>
</dbReference>
<dbReference type="InterPro" id="IPR027417">
    <property type="entry name" value="P-loop_NTPase"/>
</dbReference>
<comment type="caution">
    <text evidence="1">The sequence shown here is derived from an EMBL/GenBank/DDBJ whole genome shotgun (WGS) entry which is preliminary data.</text>
</comment>
<proteinExistence type="predicted"/>
<evidence type="ECO:0000313" key="1">
    <source>
        <dbReference type="EMBL" id="GAG79124.1"/>
    </source>
</evidence>